<dbReference type="RefSeq" id="WP_196264091.1">
    <property type="nucleotide sequence ID" value="NZ_JADQDN010000005.1"/>
</dbReference>
<reference evidence="2 3" key="1">
    <citation type="submission" date="2020-11" db="EMBL/GenBank/DDBJ databases">
        <authorList>
            <person name="Kim M.K."/>
        </authorList>
    </citation>
    <scope>NUCLEOTIDE SEQUENCE [LARGE SCALE GENOMIC DNA]</scope>
    <source>
        <strain evidence="2 3">BT290</strain>
    </source>
</reference>
<evidence type="ECO:0000256" key="1">
    <source>
        <dbReference type="SAM" id="SignalP"/>
    </source>
</evidence>
<sequence>MRFSTLCVFAAATLISASALAQEGGWASTPEGKARWDACYKETRLIHRTRNRSALDYREIIKEARRDHMRVCMTRTQPPAPVQVAVPTDRFPETALSGWASNN</sequence>
<feature type="chain" id="PRO_5045283090" evidence="1">
    <location>
        <begin position="22"/>
        <end position="103"/>
    </location>
</feature>
<keyword evidence="3" id="KW-1185">Reference proteome</keyword>
<gene>
    <name evidence="2" type="ORF">I2H36_11755</name>
</gene>
<evidence type="ECO:0000313" key="2">
    <source>
        <dbReference type="EMBL" id="MBF9196718.1"/>
    </source>
</evidence>
<dbReference type="Proteomes" id="UP000611708">
    <property type="component" value="Unassembled WGS sequence"/>
</dbReference>
<feature type="signal peptide" evidence="1">
    <location>
        <begin position="1"/>
        <end position="21"/>
    </location>
</feature>
<accession>A0ABS0HTC4</accession>
<comment type="caution">
    <text evidence="2">The sequence shown here is derived from an EMBL/GenBank/DDBJ whole genome shotgun (WGS) entry which is preliminary data.</text>
</comment>
<proteinExistence type="predicted"/>
<name>A0ABS0HTC4_9HYPH</name>
<dbReference type="EMBL" id="JADQDN010000005">
    <property type="protein sequence ID" value="MBF9196718.1"/>
    <property type="molecule type" value="Genomic_DNA"/>
</dbReference>
<evidence type="ECO:0000313" key="3">
    <source>
        <dbReference type="Proteomes" id="UP000611708"/>
    </source>
</evidence>
<protein>
    <submittedName>
        <fullName evidence="2">Uncharacterized protein</fullName>
    </submittedName>
</protein>
<keyword evidence="1" id="KW-0732">Signal</keyword>
<organism evidence="2 3">
    <name type="scientific">Microvirga terrestris</name>
    <dbReference type="NCBI Taxonomy" id="2791024"/>
    <lineage>
        <taxon>Bacteria</taxon>
        <taxon>Pseudomonadati</taxon>
        <taxon>Pseudomonadota</taxon>
        <taxon>Alphaproteobacteria</taxon>
        <taxon>Hyphomicrobiales</taxon>
        <taxon>Methylobacteriaceae</taxon>
        <taxon>Microvirga</taxon>
    </lineage>
</organism>